<name>A0AAW1JC37_POPJA</name>
<dbReference type="Proteomes" id="UP001458880">
    <property type="component" value="Unassembled WGS sequence"/>
</dbReference>
<accession>A0AAW1JC37</accession>
<dbReference type="AlphaFoldDB" id="A0AAW1JC37"/>
<evidence type="ECO:0000313" key="1">
    <source>
        <dbReference type="EMBL" id="KAK9700498.1"/>
    </source>
</evidence>
<reference evidence="1 2" key="1">
    <citation type="journal article" date="2024" name="BMC Genomics">
        <title>De novo assembly and annotation of Popillia japonica's genome with initial clues to its potential as an invasive pest.</title>
        <authorList>
            <person name="Cucini C."/>
            <person name="Boschi S."/>
            <person name="Funari R."/>
            <person name="Cardaioli E."/>
            <person name="Iannotti N."/>
            <person name="Marturano G."/>
            <person name="Paoli F."/>
            <person name="Bruttini M."/>
            <person name="Carapelli A."/>
            <person name="Frati F."/>
            <person name="Nardi F."/>
        </authorList>
    </citation>
    <scope>NUCLEOTIDE SEQUENCE [LARGE SCALE GENOMIC DNA]</scope>
    <source>
        <strain evidence="1">DMR45628</strain>
    </source>
</reference>
<organism evidence="1 2">
    <name type="scientific">Popillia japonica</name>
    <name type="common">Japanese beetle</name>
    <dbReference type="NCBI Taxonomy" id="7064"/>
    <lineage>
        <taxon>Eukaryota</taxon>
        <taxon>Metazoa</taxon>
        <taxon>Ecdysozoa</taxon>
        <taxon>Arthropoda</taxon>
        <taxon>Hexapoda</taxon>
        <taxon>Insecta</taxon>
        <taxon>Pterygota</taxon>
        <taxon>Neoptera</taxon>
        <taxon>Endopterygota</taxon>
        <taxon>Coleoptera</taxon>
        <taxon>Polyphaga</taxon>
        <taxon>Scarabaeiformia</taxon>
        <taxon>Scarabaeidae</taxon>
        <taxon>Rutelinae</taxon>
        <taxon>Popillia</taxon>
    </lineage>
</organism>
<sequence length="99" mass="11582">MIVRKTRYSTMLLPCVNWSFIPRHSLSFKSENIKKPLVCTCCDYSTDEDMCSEEDGIPCDKIKKIDDKTLKNSEKDQNKKIQAGWFGKGYKKGKRLKRR</sequence>
<protein>
    <submittedName>
        <fullName evidence="1">Uncharacterized protein</fullName>
    </submittedName>
</protein>
<dbReference type="EMBL" id="JASPKY010000436">
    <property type="protein sequence ID" value="KAK9700498.1"/>
    <property type="molecule type" value="Genomic_DNA"/>
</dbReference>
<proteinExistence type="predicted"/>
<keyword evidence="2" id="KW-1185">Reference proteome</keyword>
<gene>
    <name evidence="1" type="ORF">QE152_g31187</name>
</gene>
<comment type="caution">
    <text evidence="1">The sequence shown here is derived from an EMBL/GenBank/DDBJ whole genome shotgun (WGS) entry which is preliminary data.</text>
</comment>
<evidence type="ECO:0000313" key="2">
    <source>
        <dbReference type="Proteomes" id="UP001458880"/>
    </source>
</evidence>